<accession>A0A8B1NF21</accession>
<proteinExistence type="predicted"/>
<dbReference type="Proteomes" id="UP000009036">
    <property type="component" value="Chromosome"/>
</dbReference>
<gene>
    <name evidence="2" type="ORF">SU9_018260</name>
</gene>
<evidence type="ECO:0000313" key="3">
    <source>
        <dbReference type="Proteomes" id="UP000009036"/>
    </source>
</evidence>
<evidence type="ECO:0008006" key="4">
    <source>
        <dbReference type="Google" id="ProtNLM"/>
    </source>
</evidence>
<evidence type="ECO:0000256" key="1">
    <source>
        <dbReference type="SAM" id="MobiDB-lite"/>
    </source>
</evidence>
<dbReference type="EMBL" id="CP072931">
    <property type="protein sequence ID" value="QTZ93178.1"/>
    <property type="molecule type" value="Genomic_DNA"/>
</dbReference>
<reference evidence="2" key="1">
    <citation type="journal article" date="2012" name="J. Bacteriol.">
        <title>Genome Sequence of Streptomyces auratus Strain AGR0001, a Phoslactomycin-Producing Actinomycete.</title>
        <authorList>
            <person name="Han X."/>
            <person name="Li M."/>
            <person name="Ding Z."/>
            <person name="Zhao J."/>
            <person name="Ji K."/>
            <person name="Wen M."/>
            <person name="Lu T."/>
        </authorList>
    </citation>
    <scope>NUCLEOTIDE SEQUENCE</scope>
    <source>
        <strain evidence="2">AGR0001</strain>
    </source>
</reference>
<dbReference type="Pfam" id="PF18143">
    <property type="entry name" value="HAD_SAK_2"/>
    <property type="match status" value="1"/>
</dbReference>
<organism evidence="2 3">
    <name type="scientific">Streptomyces auratus AGR0001</name>
    <dbReference type="NCBI Taxonomy" id="1160718"/>
    <lineage>
        <taxon>Bacteria</taxon>
        <taxon>Bacillati</taxon>
        <taxon>Actinomycetota</taxon>
        <taxon>Actinomycetes</taxon>
        <taxon>Kitasatosporales</taxon>
        <taxon>Streptomycetaceae</taxon>
        <taxon>Streptomyces</taxon>
    </lineage>
</organism>
<dbReference type="KEGG" id="sauh:SU9_018260"/>
<feature type="compositionally biased region" description="Basic and acidic residues" evidence="1">
    <location>
        <begin position="1"/>
        <end position="10"/>
    </location>
</feature>
<feature type="region of interest" description="Disordered" evidence="1">
    <location>
        <begin position="68"/>
        <end position="89"/>
    </location>
</feature>
<feature type="region of interest" description="Disordered" evidence="1">
    <location>
        <begin position="1"/>
        <end position="50"/>
    </location>
</feature>
<evidence type="ECO:0000313" key="2">
    <source>
        <dbReference type="EMBL" id="QTZ93178.1"/>
    </source>
</evidence>
<keyword evidence="3" id="KW-1185">Reference proteome</keyword>
<dbReference type="AlphaFoldDB" id="A0A8B1NF21"/>
<protein>
    <recommendedName>
        <fullName evidence="4">Secreted protein</fullName>
    </recommendedName>
</protein>
<sequence>MGAEGHERPGEGQGAKESGHASHSRNSSSATGGGPNGPGQALAGCRHVGFPTPHQDIPFIRDIHRAAGHAGRRPAADRRGSAGRGAHRTGTARSGYLAAVTGSAARPLLFLDVDGPLLPFGGAPEDLAGGHPAYPADHLPPAAGANPLLGRINPAHGPRLAALPCELVWATTWMHEANEYLAPLLGLPELPVLSWPDSSAEEERDVRAGLHWKTRALVDRAAGRAFAWVDDEINDRDRAWVAAHHGPRALLLRVDPRCGLTDADFRLLHDWLRRVGGEGGAGGA</sequence>
<name>A0A8B1NF21_9ACTN</name>
<reference evidence="2" key="2">
    <citation type="submission" date="2021-04" db="EMBL/GenBank/DDBJ databases">
        <authorList>
            <person name="Wen M.-L."/>
            <person name="Han X.-L."/>
            <person name="Xiong J."/>
        </authorList>
    </citation>
    <scope>NUCLEOTIDE SEQUENCE</scope>
    <source>
        <strain evidence="2">AGR0001</strain>
    </source>
</reference>